<feature type="transmembrane region" description="Helical" evidence="1">
    <location>
        <begin position="322"/>
        <end position="338"/>
    </location>
</feature>
<gene>
    <name evidence="2" type="ORF">UR35_C0001G0013</name>
</gene>
<comment type="caution">
    <text evidence="2">The sequence shown here is derived from an EMBL/GenBank/DDBJ whole genome shotgun (WGS) entry which is preliminary data.</text>
</comment>
<feature type="transmembrane region" description="Helical" evidence="1">
    <location>
        <begin position="300"/>
        <end position="316"/>
    </location>
</feature>
<evidence type="ECO:0000256" key="1">
    <source>
        <dbReference type="SAM" id="Phobius"/>
    </source>
</evidence>
<evidence type="ECO:0000313" key="3">
    <source>
        <dbReference type="Proteomes" id="UP000034778"/>
    </source>
</evidence>
<accession>A0A0G0A2G3</accession>
<dbReference type="EMBL" id="LBOW01000001">
    <property type="protein sequence ID" value="KKP45416.1"/>
    <property type="molecule type" value="Genomic_DNA"/>
</dbReference>
<name>A0A0G0A2G3_9BACT</name>
<evidence type="ECO:0008006" key="4">
    <source>
        <dbReference type="Google" id="ProtNLM"/>
    </source>
</evidence>
<feature type="transmembrane region" description="Helical" evidence="1">
    <location>
        <begin position="132"/>
        <end position="149"/>
    </location>
</feature>
<feature type="transmembrane region" description="Helical" evidence="1">
    <location>
        <begin position="175"/>
        <end position="199"/>
    </location>
</feature>
<sequence>MVKIKGLIPIILLSLIPVLLIWAPFLLRFKTFWTIPLPQQGMATIVANYDGPLYLAVAKTFYNPKLLGDNYQFPLSNEYYSAHFPLFPLLIRLFSPILGQPYSMLFITFVSSVFALYFFYQHANRYLSKENALFLTAVFSIFPARWLIVRSVGSPEPLFIALILSSTYYFAKKKYVFAGIAGFFAAMTKSPAILLFIVYCLQVTVPRLHNFNQINFKKYLPLLLVPLGLFAVFSIYAVRYGDFFTYFKSGDNIHLFFPPFQIFNFSAPWVGTFWLEEVIFIYLISVLGIYKLWQEKMKTYFYFSLVFFASLLFVAHRDLLRYSLPIVPFMLIAFRNTLLKKEFKIAMLVIIIPIYLYSLAFISQNVMPIADWTPFL</sequence>
<evidence type="ECO:0000313" key="2">
    <source>
        <dbReference type="EMBL" id="KKP45416.1"/>
    </source>
</evidence>
<feature type="transmembrane region" description="Helical" evidence="1">
    <location>
        <begin position="219"/>
        <end position="238"/>
    </location>
</feature>
<keyword evidence="1" id="KW-0812">Transmembrane</keyword>
<organism evidence="2 3">
    <name type="scientific">Candidatus Woesebacteria bacterium GW2011_GWB1_33_22</name>
    <dbReference type="NCBI Taxonomy" id="1618566"/>
    <lineage>
        <taxon>Bacteria</taxon>
        <taxon>Candidatus Woeseibacteriota</taxon>
    </lineage>
</organism>
<proteinExistence type="predicted"/>
<dbReference type="STRING" id="1618566.UR35_C0001G0013"/>
<dbReference type="AlphaFoldDB" id="A0A0G0A2G3"/>
<keyword evidence="1" id="KW-1133">Transmembrane helix</keyword>
<feature type="transmembrane region" description="Helical" evidence="1">
    <location>
        <begin position="7"/>
        <end position="27"/>
    </location>
</feature>
<keyword evidence="1" id="KW-0472">Membrane</keyword>
<dbReference type="Proteomes" id="UP000034778">
    <property type="component" value="Unassembled WGS sequence"/>
</dbReference>
<feature type="transmembrane region" description="Helical" evidence="1">
    <location>
        <begin position="102"/>
        <end position="120"/>
    </location>
</feature>
<reference evidence="2 3" key="1">
    <citation type="journal article" date="2015" name="Nature">
        <title>rRNA introns, odd ribosomes, and small enigmatic genomes across a large radiation of phyla.</title>
        <authorList>
            <person name="Brown C.T."/>
            <person name="Hug L.A."/>
            <person name="Thomas B.C."/>
            <person name="Sharon I."/>
            <person name="Castelle C.J."/>
            <person name="Singh A."/>
            <person name="Wilkins M.J."/>
            <person name="Williams K.H."/>
            <person name="Banfield J.F."/>
        </authorList>
    </citation>
    <scope>NUCLEOTIDE SEQUENCE [LARGE SCALE GENOMIC DNA]</scope>
</reference>
<feature type="transmembrane region" description="Helical" evidence="1">
    <location>
        <begin position="345"/>
        <end position="367"/>
    </location>
</feature>
<protein>
    <recommendedName>
        <fullName evidence="4">Glycosyltransferase RgtA/B/C/D-like domain-containing protein</fullName>
    </recommendedName>
</protein>
<feature type="transmembrane region" description="Helical" evidence="1">
    <location>
        <begin position="273"/>
        <end position="293"/>
    </location>
</feature>